<accession>A0A9W8JUL8</accession>
<dbReference type="OrthoDB" id="2939176at2759"/>
<proteinExistence type="predicted"/>
<keyword evidence="2" id="KW-1185">Reference proteome</keyword>
<evidence type="ECO:0000313" key="1">
    <source>
        <dbReference type="EMBL" id="KAJ3503113.1"/>
    </source>
</evidence>
<dbReference type="Proteomes" id="UP001148786">
    <property type="component" value="Unassembled WGS sequence"/>
</dbReference>
<protein>
    <recommendedName>
        <fullName evidence="3">F-box domain-containing protein</fullName>
    </recommendedName>
</protein>
<dbReference type="AlphaFoldDB" id="A0A9W8JUL8"/>
<dbReference type="Gene3D" id="1.20.1280.50">
    <property type="match status" value="1"/>
</dbReference>
<sequence>MFEIERQDIQSQIEENRRKIILLYVALNSKTHIMRLPIEMLTEIFFLCNENRGPIAKIGDSLPTPLMIASVCHSWREIALGTPRLWSILNIRFSKKRHLTQEMLLREWLTRSANYPLSICLDDTYCTYVPLDACYSILAAHAQSWRTVVFKGNTFSSFHSFLYMWHSGTCKPNFPLLSSVHIIRDYGFPIEGPNFDGWALNSPLALRELRIFVPTQPPTSGIQWDMLQNLSASFDAAGFLSMASLLLSLQTLSLLIKPPLDDSEIFNLQAPAETICLPRLTEFKVYVDDGDGFIGLSDVFSSLSLPALRHFEFNTGDLNGVWFQAFISMLRQSEGCQLAKLVLVNKQLAQEDLVPLFNLPALSSLTYLHLDGKDRRTGACPLSEMEMEALNPRLTRNSGRLSACLLSLKVMSCRGYFCVEDLVNLISLVKSRALYIRERQEEEQSTPELAS</sequence>
<organism evidence="1 2">
    <name type="scientific">Agrocybe chaxingu</name>
    <dbReference type="NCBI Taxonomy" id="84603"/>
    <lineage>
        <taxon>Eukaryota</taxon>
        <taxon>Fungi</taxon>
        <taxon>Dikarya</taxon>
        <taxon>Basidiomycota</taxon>
        <taxon>Agaricomycotina</taxon>
        <taxon>Agaricomycetes</taxon>
        <taxon>Agaricomycetidae</taxon>
        <taxon>Agaricales</taxon>
        <taxon>Agaricineae</taxon>
        <taxon>Strophariaceae</taxon>
        <taxon>Agrocybe</taxon>
    </lineage>
</organism>
<dbReference type="EMBL" id="JANKHO010001185">
    <property type="protein sequence ID" value="KAJ3503113.1"/>
    <property type="molecule type" value="Genomic_DNA"/>
</dbReference>
<gene>
    <name evidence="1" type="ORF">NLJ89_g8577</name>
</gene>
<comment type="caution">
    <text evidence="1">The sequence shown here is derived from an EMBL/GenBank/DDBJ whole genome shotgun (WGS) entry which is preliminary data.</text>
</comment>
<evidence type="ECO:0008006" key="3">
    <source>
        <dbReference type="Google" id="ProtNLM"/>
    </source>
</evidence>
<reference evidence="1" key="1">
    <citation type="submission" date="2022-07" db="EMBL/GenBank/DDBJ databases">
        <title>Genome Sequence of Agrocybe chaxingu.</title>
        <authorList>
            <person name="Buettner E."/>
        </authorList>
    </citation>
    <scope>NUCLEOTIDE SEQUENCE</scope>
    <source>
        <strain evidence="1">MP-N11</strain>
    </source>
</reference>
<evidence type="ECO:0000313" key="2">
    <source>
        <dbReference type="Proteomes" id="UP001148786"/>
    </source>
</evidence>
<name>A0A9W8JUL8_9AGAR</name>